<dbReference type="EMBL" id="CP062983">
    <property type="protein sequence ID" value="QPC84880.1"/>
    <property type="molecule type" value="Genomic_DNA"/>
</dbReference>
<dbReference type="KEGG" id="pmet:G4Y79_11065"/>
<keyword evidence="2" id="KW-1185">Reference proteome</keyword>
<sequence>MEQTTHSLQKLNTQAVATGETCSLVGLAPATEHIFFEVVNDDRANFYEYALSGQQLQQSGDNLLPSDANLPHDLITPSPPKATTWLNHTGLRWRGMRETDRVTEWAQPLTIMEKMQILPHLGRQLSPMQVLGVAESYVLSEAAVGDGETYLVCRRLRLAYALPTVQRDENGDYDYDTLLCHVAHWVRGDAEPSWEHVFTDFDRAQIQAPLDCLIHEGQLYMADSGTASTIEAAMCYLHIWQLS</sequence>
<organism evidence="1 2">
    <name type="scientific">Phototrophicus methaneseepsis</name>
    <dbReference type="NCBI Taxonomy" id="2710758"/>
    <lineage>
        <taxon>Bacteria</taxon>
        <taxon>Bacillati</taxon>
        <taxon>Chloroflexota</taxon>
        <taxon>Candidatus Thermofontia</taxon>
        <taxon>Phototrophicales</taxon>
        <taxon>Phototrophicaceae</taxon>
        <taxon>Phototrophicus</taxon>
    </lineage>
</organism>
<reference evidence="1 2" key="1">
    <citation type="submission" date="2020-02" db="EMBL/GenBank/DDBJ databases">
        <authorList>
            <person name="Zheng R.K."/>
            <person name="Sun C.M."/>
        </authorList>
    </citation>
    <scope>NUCLEOTIDE SEQUENCE [LARGE SCALE GENOMIC DNA]</scope>
    <source>
        <strain evidence="2">rifampicinis</strain>
    </source>
</reference>
<accession>A0A7S8EDB9</accession>
<evidence type="ECO:0000313" key="1">
    <source>
        <dbReference type="EMBL" id="QPC84880.1"/>
    </source>
</evidence>
<protein>
    <submittedName>
        <fullName evidence="1">Uncharacterized protein</fullName>
    </submittedName>
</protein>
<name>A0A7S8EDB9_9CHLR</name>
<gene>
    <name evidence="1" type="ORF">G4Y79_11065</name>
</gene>
<dbReference type="Proteomes" id="UP000594468">
    <property type="component" value="Chromosome"/>
</dbReference>
<dbReference type="AlphaFoldDB" id="A0A7S8EDB9"/>
<dbReference type="RefSeq" id="WP_195172943.1">
    <property type="nucleotide sequence ID" value="NZ_CP062983.1"/>
</dbReference>
<proteinExistence type="predicted"/>
<evidence type="ECO:0000313" key="2">
    <source>
        <dbReference type="Proteomes" id="UP000594468"/>
    </source>
</evidence>